<dbReference type="InterPro" id="IPR036188">
    <property type="entry name" value="FAD/NAD-bd_sf"/>
</dbReference>
<protein>
    <recommendedName>
        <fullName evidence="2">FAD/NAD(P)-binding domain-containing protein</fullName>
    </recommendedName>
</protein>
<sequence length="211" mass="23507">VGAGYSAATVIDSFIELMKTAPGTRLTWARRDTRPEPLPRHEDDPLPQRDQLAETANLFAKSPPKDCEVLTGLVTSRIEESQGRLRVELRGETPAERRTLEVDRVISMTGYRPDTSIHRELQVHLCYATEGPMKLAAALLGEDSNGDCLARKGLPGDTLSHPEPGFFSAGHKSYGRRSDFLLQTGIEQVRDIFRLVERDEDLDLYDEADSS</sequence>
<accession>A0A382ZEP5</accession>
<reference evidence="1" key="1">
    <citation type="submission" date="2018-05" db="EMBL/GenBank/DDBJ databases">
        <authorList>
            <person name="Lanie J.A."/>
            <person name="Ng W.-L."/>
            <person name="Kazmierczak K.M."/>
            <person name="Andrzejewski T.M."/>
            <person name="Davidsen T.M."/>
            <person name="Wayne K.J."/>
            <person name="Tettelin H."/>
            <person name="Glass J.I."/>
            <person name="Rusch D."/>
            <person name="Podicherti R."/>
            <person name="Tsui H.-C.T."/>
            <person name="Winkler M.E."/>
        </authorList>
    </citation>
    <scope>NUCLEOTIDE SEQUENCE</scope>
</reference>
<gene>
    <name evidence="1" type="ORF">METZ01_LOCUS446409</name>
</gene>
<evidence type="ECO:0000313" key="1">
    <source>
        <dbReference type="EMBL" id="SVD93555.1"/>
    </source>
</evidence>
<organism evidence="1">
    <name type="scientific">marine metagenome</name>
    <dbReference type="NCBI Taxonomy" id="408172"/>
    <lineage>
        <taxon>unclassified sequences</taxon>
        <taxon>metagenomes</taxon>
        <taxon>ecological metagenomes</taxon>
    </lineage>
</organism>
<dbReference type="SUPFAM" id="SSF51905">
    <property type="entry name" value="FAD/NAD(P)-binding domain"/>
    <property type="match status" value="1"/>
</dbReference>
<name>A0A382ZEP5_9ZZZZ</name>
<proteinExistence type="predicted"/>
<evidence type="ECO:0008006" key="2">
    <source>
        <dbReference type="Google" id="ProtNLM"/>
    </source>
</evidence>
<dbReference type="EMBL" id="UINC01183024">
    <property type="protein sequence ID" value="SVD93555.1"/>
    <property type="molecule type" value="Genomic_DNA"/>
</dbReference>
<feature type="non-terminal residue" evidence="1">
    <location>
        <position position="1"/>
    </location>
</feature>
<dbReference type="AlphaFoldDB" id="A0A382ZEP5"/>